<keyword evidence="1" id="KW-0503">Monooxygenase</keyword>
<proteinExistence type="predicted"/>
<evidence type="ECO:0000256" key="1">
    <source>
        <dbReference type="ARBA" id="ARBA00023033"/>
    </source>
</evidence>
<dbReference type="EMBL" id="JAPWTJ010002045">
    <property type="protein sequence ID" value="KAJ8968194.1"/>
    <property type="molecule type" value="Genomic_DNA"/>
</dbReference>
<reference evidence="2" key="1">
    <citation type="journal article" date="2023" name="Insect Mol. Biol.">
        <title>Genome sequencing provides insights into the evolution of gene families encoding plant cell wall-degrading enzymes in longhorned beetles.</title>
        <authorList>
            <person name="Shin N.R."/>
            <person name="Okamura Y."/>
            <person name="Kirsch R."/>
            <person name="Pauchet Y."/>
        </authorList>
    </citation>
    <scope>NUCLEOTIDE SEQUENCE</scope>
    <source>
        <strain evidence="2">MMC_N1</strain>
    </source>
</reference>
<keyword evidence="3" id="KW-1185">Reference proteome</keyword>
<evidence type="ECO:0008006" key="4">
    <source>
        <dbReference type="Google" id="ProtNLM"/>
    </source>
</evidence>
<gene>
    <name evidence="2" type="ORF">NQ317_006796</name>
</gene>
<organism evidence="2 3">
    <name type="scientific">Molorchus minor</name>
    <dbReference type="NCBI Taxonomy" id="1323400"/>
    <lineage>
        <taxon>Eukaryota</taxon>
        <taxon>Metazoa</taxon>
        <taxon>Ecdysozoa</taxon>
        <taxon>Arthropoda</taxon>
        <taxon>Hexapoda</taxon>
        <taxon>Insecta</taxon>
        <taxon>Pterygota</taxon>
        <taxon>Neoptera</taxon>
        <taxon>Endopterygota</taxon>
        <taxon>Coleoptera</taxon>
        <taxon>Polyphaga</taxon>
        <taxon>Cucujiformia</taxon>
        <taxon>Chrysomeloidea</taxon>
        <taxon>Cerambycidae</taxon>
        <taxon>Lamiinae</taxon>
        <taxon>Monochamini</taxon>
        <taxon>Molorchus</taxon>
    </lineage>
</organism>
<protein>
    <recommendedName>
        <fullName evidence="4">Cytochrome P450</fullName>
    </recommendedName>
</protein>
<dbReference type="InterPro" id="IPR036396">
    <property type="entry name" value="Cyt_P450_sf"/>
</dbReference>
<dbReference type="SUPFAM" id="SSF48264">
    <property type="entry name" value="Cytochrome P450"/>
    <property type="match status" value="1"/>
</dbReference>
<accession>A0ABQ9IWX8</accession>
<comment type="caution">
    <text evidence="2">The sequence shown here is derived from an EMBL/GenBank/DDBJ whole genome shotgun (WGS) entry which is preliminary data.</text>
</comment>
<dbReference type="Proteomes" id="UP001162164">
    <property type="component" value="Unassembled WGS sequence"/>
</dbReference>
<sequence>MKEKKYENISEENISIVERILRKTENPKLAAVLALDLFLVGVDTTHVIFPHLVVSNIEDYIAEPDKFIPERWLKSNLKKADGCPVHQKRNTPFRVPPLWLWQKILFRQEICRG</sequence>
<keyword evidence="1" id="KW-0560">Oxidoreductase</keyword>
<name>A0ABQ9IWX8_9CUCU</name>
<evidence type="ECO:0000313" key="3">
    <source>
        <dbReference type="Proteomes" id="UP001162164"/>
    </source>
</evidence>
<evidence type="ECO:0000313" key="2">
    <source>
        <dbReference type="EMBL" id="KAJ8968194.1"/>
    </source>
</evidence>